<dbReference type="GO" id="GO:0005886">
    <property type="term" value="C:plasma membrane"/>
    <property type="evidence" value="ECO:0007669"/>
    <property type="project" value="UniProtKB-SubCell"/>
</dbReference>
<keyword evidence="5 6" id="KW-0472">Membrane</keyword>
<keyword evidence="3 6" id="KW-0812">Transmembrane</keyword>
<name>A0A6A4W5I4_AMPAM</name>
<evidence type="ECO:0000313" key="9">
    <source>
        <dbReference type="EMBL" id="KAF0297151.1"/>
    </source>
</evidence>
<keyword evidence="4 6" id="KW-1133">Transmembrane helix</keyword>
<evidence type="ECO:0000256" key="2">
    <source>
        <dbReference type="ARBA" id="ARBA00022475"/>
    </source>
</evidence>
<evidence type="ECO:0000256" key="7">
    <source>
        <dbReference type="SAM" id="SignalP"/>
    </source>
</evidence>
<evidence type="ECO:0000256" key="5">
    <source>
        <dbReference type="ARBA" id="ARBA00023136"/>
    </source>
</evidence>
<accession>A0A6A4W5I4</accession>
<sequence>MSSFKFALLCCISVCGIETVNSELKTLAEDDGPVSWSALRRLRLIQSRLSRGFSRVTEQLRPELISTISYGTLAQVITIFQLIGAAQQDEHIFIWSTILYLVPALVSTLVPCWSCQRVLDASEGTRAALLTVEPQDAPADRQLAALLAATQRDLETFGDLGFFRLQLSAILGTTSTVLTYIIIMVQFQMSENGCGDSGGHQGNTTDAA</sequence>
<feature type="transmembrane region" description="Helical" evidence="6">
    <location>
        <begin position="162"/>
        <end position="183"/>
    </location>
</feature>
<keyword evidence="7" id="KW-0732">Signal</keyword>
<protein>
    <submittedName>
        <fullName evidence="9">Uncharacterized protein</fullName>
    </submittedName>
</protein>
<evidence type="ECO:0000313" key="10">
    <source>
        <dbReference type="Proteomes" id="UP000440578"/>
    </source>
</evidence>
<evidence type="ECO:0000256" key="6">
    <source>
        <dbReference type="SAM" id="Phobius"/>
    </source>
</evidence>
<comment type="caution">
    <text evidence="9">The sequence shown here is derived from an EMBL/GenBank/DDBJ whole genome shotgun (WGS) entry which is preliminary data.</text>
</comment>
<gene>
    <name evidence="9" type="ORF">FJT64_005402</name>
    <name evidence="8" type="ORF">FJT64_007304</name>
</gene>
<proteinExistence type="predicted"/>
<dbReference type="GO" id="GO:0050909">
    <property type="term" value="P:sensory perception of taste"/>
    <property type="evidence" value="ECO:0007669"/>
    <property type="project" value="InterPro"/>
</dbReference>
<dbReference type="InterPro" id="IPR013604">
    <property type="entry name" value="7TM_chemorcpt"/>
</dbReference>
<dbReference type="EMBL" id="VIIS01001636">
    <property type="protein sequence ID" value="KAF0295172.1"/>
    <property type="molecule type" value="Genomic_DNA"/>
</dbReference>
<dbReference type="Pfam" id="PF08395">
    <property type="entry name" value="7tm_7"/>
    <property type="match status" value="1"/>
</dbReference>
<organism evidence="9 10">
    <name type="scientific">Amphibalanus amphitrite</name>
    <name type="common">Striped barnacle</name>
    <name type="synonym">Balanus amphitrite</name>
    <dbReference type="NCBI Taxonomy" id="1232801"/>
    <lineage>
        <taxon>Eukaryota</taxon>
        <taxon>Metazoa</taxon>
        <taxon>Ecdysozoa</taxon>
        <taxon>Arthropoda</taxon>
        <taxon>Crustacea</taxon>
        <taxon>Multicrustacea</taxon>
        <taxon>Cirripedia</taxon>
        <taxon>Thoracica</taxon>
        <taxon>Thoracicalcarea</taxon>
        <taxon>Balanomorpha</taxon>
        <taxon>Balanoidea</taxon>
        <taxon>Balanidae</taxon>
        <taxon>Amphibalaninae</taxon>
        <taxon>Amphibalanus</taxon>
    </lineage>
</organism>
<comment type="subcellular location">
    <subcellularLocation>
        <location evidence="1">Cell membrane</location>
        <topology evidence="1">Multi-pass membrane protein</topology>
    </subcellularLocation>
</comment>
<feature type="transmembrane region" description="Helical" evidence="6">
    <location>
        <begin position="92"/>
        <end position="110"/>
    </location>
</feature>
<dbReference type="Proteomes" id="UP000440578">
    <property type="component" value="Unassembled WGS sequence"/>
</dbReference>
<reference evidence="9 10" key="1">
    <citation type="submission" date="2019-07" db="EMBL/GenBank/DDBJ databases">
        <title>Draft genome assembly of a fouling barnacle, Amphibalanus amphitrite (Darwin, 1854): The first reference genome for Thecostraca.</title>
        <authorList>
            <person name="Kim W."/>
        </authorList>
    </citation>
    <scope>NUCLEOTIDE SEQUENCE [LARGE SCALE GENOMIC DNA]</scope>
    <source>
        <strain evidence="9">SNU_AA5</strain>
        <tissue evidence="9">Soma without cirri and trophi</tissue>
    </source>
</reference>
<evidence type="ECO:0000256" key="3">
    <source>
        <dbReference type="ARBA" id="ARBA00022692"/>
    </source>
</evidence>
<dbReference type="EMBL" id="VIIS01001511">
    <property type="protein sequence ID" value="KAF0297151.1"/>
    <property type="molecule type" value="Genomic_DNA"/>
</dbReference>
<keyword evidence="2" id="KW-1003">Cell membrane</keyword>
<evidence type="ECO:0000313" key="8">
    <source>
        <dbReference type="EMBL" id="KAF0295172.1"/>
    </source>
</evidence>
<keyword evidence="10" id="KW-1185">Reference proteome</keyword>
<dbReference type="AlphaFoldDB" id="A0A6A4W5I4"/>
<feature type="signal peptide" evidence="7">
    <location>
        <begin position="1"/>
        <end position="22"/>
    </location>
</feature>
<evidence type="ECO:0000256" key="1">
    <source>
        <dbReference type="ARBA" id="ARBA00004651"/>
    </source>
</evidence>
<feature type="chain" id="PRO_5036381600" evidence="7">
    <location>
        <begin position="23"/>
        <end position="208"/>
    </location>
</feature>
<evidence type="ECO:0000256" key="4">
    <source>
        <dbReference type="ARBA" id="ARBA00022989"/>
    </source>
</evidence>
<feature type="transmembrane region" description="Helical" evidence="6">
    <location>
        <begin position="64"/>
        <end position="85"/>
    </location>
</feature>